<keyword evidence="1" id="KW-0808">Transferase</keyword>
<evidence type="ECO:0000313" key="2">
    <source>
        <dbReference type="Proteomes" id="UP001281147"/>
    </source>
</evidence>
<comment type="caution">
    <text evidence="1">The sequence shown here is derived from an EMBL/GenBank/DDBJ whole genome shotgun (WGS) entry which is preliminary data.</text>
</comment>
<protein>
    <submittedName>
        <fullName evidence="1">DNA kinase/phosphatase Pnk1</fullName>
    </submittedName>
</protein>
<reference evidence="1" key="1">
    <citation type="submission" date="2023-07" db="EMBL/GenBank/DDBJ databases">
        <title>Black Yeasts Isolated from many extreme environments.</title>
        <authorList>
            <person name="Coleine C."/>
            <person name="Stajich J.E."/>
            <person name="Selbmann L."/>
        </authorList>
    </citation>
    <scope>NUCLEOTIDE SEQUENCE</scope>
    <source>
        <strain evidence="1">CCFEE 5714</strain>
    </source>
</reference>
<sequence length="448" mass="50221">MAPGSLKRVSSTDGGVSPPPTKRRLATTTTNKAVSNFFKPASQKEPEKVTFQVLHESLLVARYENAKTAPRPKPVKIAAFDFDDTLITTKSGLKFARGEDDWQWWHATVPSRLKHLDAEGYAIVVISNQAAISLRADAKAPLGMRSLNNFKGKVMAVFKALDLPISLYAATGHDIFRKPRAGMWEQLLKDYGLAEAGDVDHEKSVFVGDAAGRAEDKPAKNKKDHACSDRDLAANVGIGFKTPEEFFLNEDAKHFTRTFDPARYLQAELTSQTDSTPVVFTKKNNLDLVLFCGSPGAGKSTFYWQHMQALGYERVNQDTLKSRDKCMKIATKHIEDDRKSVVVDNTNADIETRAAWIALSRRLKVPVRLIHFTASAKLCEHNDTVRALCGDLMNPEKRMMLPKVAFTGFASRYREPKVEEGFQDITKVDFKFEGTDEQKAQWQKYWIS</sequence>
<organism evidence="1 2">
    <name type="scientific">Vermiconidia calcicola</name>
    <dbReference type="NCBI Taxonomy" id="1690605"/>
    <lineage>
        <taxon>Eukaryota</taxon>
        <taxon>Fungi</taxon>
        <taxon>Dikarya</taxon>
        <taxon>Ascomycota</taxon>
        <taxon>Pezizomycotina</taxon>
        <taxon>Dothideomycetes</taxon>
        <taxon>Dothideomycetidae</taxon>
        <taxon>Mycosphaerellales</taxon>
        <taxon>Extremaceae</taxon>
        <taxon>Vermiconidia</taxon>
    </lineage>
</organism>
<gene>
    <name evidence="1" type="primary">pnk1_2</name>
    <name evidence="1" type="ORF">LTR37_012588</name>
</gene>
<dbReference type="EMBL" id="JAUTXU010000117">
    <property type="protein sequence ID" value="KAK3706743.1"/>
    <property type="molecule type" value="Genomic_DNA"/>
</dbReference>
<dbReference type="Proteomes" id="UP001281147">
    <property type="component" value="Unassembled WGS sequence"/>
</dbReference>
<keyword evidence="1" id="KW-0418">Kinase</keyword>
<proteinExistence type="predicted"/>
<evidence type="ECO:0000313" key="1">
    <source>
        <dbReference type="EMBL" id="KAK3706743.1"/>
    </source>
</evidence>
<accession>A0ACC3MZ88</accession>
<keyword evidence="2" id="KW-1185">Reference proteome</keyword>
<name>A0ACC3MZ88_9PEZI</name>